<evidence type="ECO:0000313" key="4">
    <source>
        <dbReference type="Proteomes" id="UP000464378"/>
    </source>
</evidence>
<dbReference type="RefSeq" id="WP_162656490.1">
    <property type="nucleotide sequence ID" value="NZ_LR593887.1"/>
</dbReference>
<dbReference type="Pfam" id="PF13516">
    <property type="entry name" value="LRR_6"/>
    <property type="match status" value="2"/>
</dbReference>
<accession>A0A6C2YIM3</accession>
<dbReference type="InParanoid" id="A0A6C2YIM3"/>
<dbReference type="SUPFAM" id="SSF52047">
    <property type="entry name" value="RNI-like"/>
    <property type="match status" value="1"/>
</dbReference>
<keyword evidence="1" id="KW-0433">Leucine-rich repeat</keyword>
<dbReference type="GO" id="GO:0006913">
    <property type="term" value="P:nucleocytoplasmic transport"/>
    <property type="evidence" value="ECO:0007669"/>
    <property type="project" value="TreeGrafter"/>
</dbReference>
<protein>
    <recommendedName>
        <fullName evidence="5">TIGR02996 domain-containing protein</fullName>
    </recommendedName>
</protein>
<dbReference type="SMART" id="SM00369">
    <property type="entry name" value="LRR_TYP"/>
    <property type="match status" value="5"/>
</dbReference>
<dbReference type="InterPro" id="IPR001611">
    <property type="entry name" value="Leu-rich_rpt"/>
</dbReference>
<dbReference type="GO" id="GO:0005829">
    <property type="term" value="C:cytosol"/>
    <property type="evidence" value="ECO:0007669"/>
    <property type="project" value="TreeGrafter"/>
</dbReference>
<evidence type="ECO:0008006" key="5">
    <source>
        <dbReference type="Google" id="ProtNLM"/>
    </source>
</evidence>
<dbReference type="PANTHER" id="PTHR24113">
    <property type="entry name" value="RAN GTPASE-ACTIVATING PROTEIN 1"/>
    <property type="match status" value="1"/>
</dbReference>
<reference evidence="3" key="1">
    <citation type="submission" date="2019-04" db="EMBL/GenBank/DDBJ databases">
        <authorList>
            <consortium name="Science for Life Laboratories"/>
        </authorList>
    </citation>
    <scope>NUCLEOTIDE SEQUENCE</scope>
    <source>
        <strain evidence="3">MBLW1</strain>
    </source>
</reference>
<organism evidence="3">
    <name type="scientific">Tuwongella immobilis</name>
    <dbReference type="NCBI Taxonomy" id="692036"/>
    <lineage>
        <taxon>Bacteria</taxon>
        <taxon>Pseudomonadati</taxon>
        <taxon>Planctomycetota</taxon>
        <taxon>Planctomycetia</taxon>
        <taxon>Gemmatales</taxon>
        <taxon>Gemmataceae</taxon>
        <taxon>Tuwongella</taxon>
    </lineage>
</organism>
<dbReference type="AlphaFoldDB" id="A0A6C2YIM3"/>
<dbReference type="GO" id="GO:0005096">
    <property type="term" value="F:GTPase activator activity"/>
    <property type="evidence" value="ECO:0007669"/>
    <property type="project" value="InterPro"/>
</dbReference>
<proteinExistence type="predicted"/>
<sequence>MRPDVPFLERICQQPDADMPRLIYADWLDARKDPRGMLIRVQCALAKLSLDDPRRAELQLREDQLLDAHFSEWAEPFRNLATGLKFRRGFVECVNIEARLFLARAPELFALSPIRHVRLLDVGNRIAAIADCPHVGRLSGLTCYAQHLGDVVPRALADSPYVGALTRLELGRNRITDQGAEVLAHSPALGSLTHLDLSENALTDMGAGILSAARGLQALEQLDLHRNEIGPHGLLALGFAPRLERLRMLDLRYNRIGDPRTLDHIRATGPIRINWLNLAHNSIHANRAFTRTVIDSPLFIGIEYLDLGHNELGNRGVDLLARSPGMTSLISLYLNDNQIGDEGMRSLARSIMLGRLTTLDLEQNPMIQDDSIQVLLEQSHLTWLRRLGLPGAGVSHRTRRALHARYAPPRRMLMNGINGFTVA</sequence>
<dbReference type="Proteomes" id="UP000464378">
    <property type="component" value="Chromosome"/>
</dbReference>
<dbReference type="InterPro" id="IPR032675">
    <property type="entry name" value="LRR_dom_sf"/>
</dbReference>
<keyword evidence="2" id="KW-0677">Repeat</keyword>
<dbReference type="KEGG" id="tim:GMBLW1_26930"/>
<dbReference type="Pfam" id="PF13855">
    <property type="entry name" value="LRR_8"/>
    <property type="match status" value="1"/>
</dbReference>
<dbReference type="SMART" id="SM00368">
    <property type="entry name" value="LRR_RI"/>
    <property type="match status" value="3"/>
</dbReference>
<dbReference type="PANTHER" id="PTHR24113:SF15">
    <property type="entry name" value="NACHT DOMAIN-CONTAINING PROTEIN"/>
    <property type="match status" value="1"/>
</dbReference>
<dbReference type="InterPro" id="IPR014338">
    <property type="entry name" value="CHP02996_rpt-companion-dom"/>
</dbReference>
<gene>
    <name evidence="3" type="ORF">GMBLW1_26930</name>
</gene>
<evidence type="ECO:0000256" key="1">
    <source>
        <dbReference type="ARBA" id="ARBA00022614"/>
    </source>
</evidence>
<evidence type="ECO:0000256" key="2">
    <source>
        <dbReference type="ARBA" id="ARBA00022737"/>
    </source>
</evidence>
<dbReference type="NCBIfam" id="TIGR02996">
    <property type="entry name" value="rpt_mate_G_obs"/>
    <property type="match status" value="1"/>
</dbReference>
<dbReference type="InterPro" id="IPR003591">
    <property type="entry name" value="Leu-rich_rpt_typical-subtyp"/>
</dbReference>
<dbReference type="Gene3D" id="3.80.10.10">
    <property type="entry name" value="Ribonuclease Inhibitor"/>
    <property type="match status" value="2"/>
</dbReference>
<dbReference type="PRINTS" id="PR00019">
    <property type="entry name" value="LEURICHRPT"/>
</dbReference>
<dbReference type="GO" id="GO:0031267">
    <property type="term" value="F:small GTPase binding"/>
    <property type="evidence" value="ECO:0007669"/>
    <property type="project" value="TreeGrafter"/>
</dbReference>
<name>A0A6C2YIM3_9BACT</name>
<dbReference type="InterPro" id="IPR027038">
    <property type="entry name" value="RanGap"/>
</dbReference>
<dbReference type="EMBL" id="LR586016">
    <property type="protein sequence ID" value="VIP01267.1"/>
    <property type="molecule type" value="Genomic_DNA"/>
</dbReference>
<dbReference type="GO" id="GO:0048471">
    <property type="term" value="C:perinuclear region of cytoplasm"/>
    <property type="evidence" value="ECO:0007669"/>
    <property type="project" value="TreeGrafter"/>
</dbReference>
<keyword evidence="4" id="KW-1185">Reference proteome</keyword>
<evidence type="ECO:0000313" key="3">
    <source>
        <dbReference type="EMBL" id="VIP01267.1"/>
    </source>
</evidence>
<dbReference type="EMBL" id="LR593887">
    <property type="protein sequence ID" value="VTR97960.1"/>
    <property type="molecule type" value="Genomic_DNA"/>
</dbReference>